<evidence type="ECO:0000256" key="1">
    <source>
        <dbReference type="ARBA" id="ARBA00004123"/>
    </source>
</evidence>
<feature type="compositionally biased region" description="Basic and acidic residues" evidence="6">
    <location>
        <begin position="65"/>
        <end position="82"/>
    </location>
</feature>
<dbReference type="Gene3D" id="3.40.50.1010">
    <property type="entry name" value="5'-nuclease"/>
    <property type="match status" value="1"/>
</dbReference>
<comment type="caution">
    <text evidence="8">The sequence shown here is derived from an EMBL/GenBank/DDBJ whole genome shotgun (WGS) entry which is preliminary data.</text>
</comment>
<dbReference type="EMBL" id="JAFNEN010000015">
    <property type="protein sequence ID" value="KAG8200431.1"/>
    <property type="molecule type" value="Genomic_DNA"/>
</dbReference>
<feature type="compositionally biased region" description="Basic and acidic residues" evidence="6">
    <location>
        <begin position="41"/>
        <end position="53"/>
    </location>
</feature>
<dbReference type="SUPFAM" id="SSF48452">
    <property type="entry name" value="TPR-like"/>
    <property type="match status" value="1"/>
</dbReference>
<reference evidence="8 9" key="1">
    <citation type="journal article" date="2022" name="Nat. Ecol. Evol.">
        <title>A masculinizing supergene underlies an exaggerated male reproductive morph in a spider.</title>
        <authorList>
            <person name="Hendrickx F."/>
            <person name="De Corte Z."/>
            <person name="Sonet G."/>
            <person name="Van Belleghem S.M."/>
            <person name="Kostlbacher S."/>
            <person name="Vangestel C."/>
        </authorList>
    </citation>
    <scope>NUCLEOTIDE SEQUENCE [LARGE SCALE GENOMIC DNA]</scope>
    <source>
        <strain evidence="8">W744_W776</strain>
    </source>
</reference>
<name>A0AAV6VXE5_9ARAC</name>
<protein>
    <recommendedName>
        <fullName evidence="7">PIN domain-containing protein</fullName>
    </recommendedName>
</protein>
<dbReference type="SUPFAM" id="SSF88723">
    <property type="entry name" value="PIN domain-like"/>
    <property type="match status" value="1"/>
</dbReference>
<feature type="compositionally biased region" description="Polar residues" evidence="6">
    <location>
        <begin position="159"/>
        <end position="169"/>
    </location>
</feature>
<dbReference type="InterPro" id="IPR002716">
    <property type="entry name" value="PIN_dom"/>
</dbReference>
<gene>
    <name evidence="8" type="ORF">JTE90_000514</name>
</gene>
<dbReference type="GO" id="GO:0005737">
    <property type="term" value="C:cytoplasm"/>
    <property type="evidence" value="ECO:0007669"/>
    <property type="project" value="UniProtKB-SubCell"/>
</dbReference>
<dbReference type="Gene3D" id="1.25.40.10">
    <property type="entry name" value="Tetratricopeptide repeat domain"/>
    <property type="match status" value="1"/>
</dbReference>
<feature type="compositionally biased region" description="Basic and acidic residues" evidence="6">
    <location>
        <begin position="15"/>
        <end position="26"/>
    </location>
</feature>
<evidence type="ECO:0000313" key="8">
    <source>
        <dbReference type="EMBL" id="KAG8200431.1"/>
    </source>
</evidence>
<dbReference type="SMART" id="SM00670">
    <property type="entry name" value="PINc"/>
    <property type="match status" value="1"/>
</dbReference>
<dbReference type="Pfam" id="PF10373">
    <property type="entry name" value="EST1_DNA_bind"/>
    <property type="match status" value="1"/>
</dbReference>
<organism evidence="8 9">
    <name type="scientific">Oedothorax gibbosus</name>
    <dbReference type="NCBI Taxonomy" id="931172"/>
    <lineage>
        <taxon>Eukaryota</taxon>
        <taxon>Metazoa</taxon>
        <taxon>Ecdysozoa</taxon>
        <taxon>Arthropoda</taxon>
        <taxon>Chelicerata</taxon>
        <taxon>Arachnida</taxon>
        <taxon>Araneae</taxon>
        <taxon>Araneomorphae</taxon>
        <taxon>Entelegynae</taxon>
        <taxon>Araneoidea</taxon>
        <taxon>Linyphiidae</taxon>
        <taxon>Erigoninae</taxon>
        <taxon>Oedothorax</taxon>
    </lineage>
</organism>
<evidence type="ECO:0000256" key="4">
    <source>
        <dbReference type="ARBA" id="ARBA00023161"/>
    </source>
</evidence>
<accession>A0AAV6VXE5</accession>
<feature type="region of interest" description="Disordered" evidence="6">
    <location>
        <begin position="1"/>
        <end position="280"/>
    </location>
</feature>
<feature type="compositionally biased region" description="Basic and acidic residues" evidence="6">
    <location>
        <begin position="172"/>
        <end position="181"/>
    </location>
</feature>
<dbReference type="InterPro" id="IPR029060">
    <property type="entry name" value="PIN-like_dom_sf"/>
</dbReference>
<dbReference type="GO" id="GO:0070034">
    <property type="term" value="F:telomerase RNA binding"/>
    <property type="evidence" value="ECO:0007669"/>
    <property type="project" value="TreeGrafter"/>
</dbReference>
<sequence>MAVSAFDVSPSSSSKNERNNNSERNCDSPSGSNDAAPYSTAKKEKGKKPEMARYRPGMGLQNKNAKIDDSALKNESDSDKILTEPNMTKNSKVHTSEEQSASLDTSNKSSKNSKRRPDIKVYMPKGKVATKTSEKRLDDAKQDEKHTTKNEVLQKGKANRSNTSLTKGGNQAHKEPVKENVNKNLSKCSNSSSPQPPGSWADLMEASDLSNARSAQEEICNGQPKESRPPKSGSQRNENNSKAATRTSPVERQSRRQRSRRNSLRNDIQQAQLNDDSHFKHSEVNHKLANGFENSCSIQSSLDKRKTPSRNRHVSGNSDRHESNRSPIAFKENCSTTYHSQAHNAVTKPVSERKRRDKVDNNKWNEPLPPRFQKMKNKDNSTGQIGGLLKLPVEMETSNIQLNILEDNFCKPPVIYQEPPTFIHKQLFDPNNPSKPEIINIPAPVPSPHLPFARMSPPYYPSDTLNSSYISPPVANSNYIPPPKPHVVANHQYNFLQPDLNINNIPSPYHNVRSEINTQIPCPIPASPMHAFPRPPICYSDIPAVVNEPSKRRIKPIVEKNLHEIVLLEKELSSLITKENFDTNLNSLKQCRWKLQLRYENIILADPKYCAEKNPEQSLWKAVFHQIIESLRKKLEENQENEEIKDNLSNIVLEGTMFYENLLEKQQETYGFQLSKILELEHISSACLPDQLRCVLISVQKTMIFLGDLARYKEQVNHSSNYGKARSWYLKAQQIAPKNGRPYHQLAILAFNTKRKLDAVYYYMRSLAASNPFLSAKESLLSLFDEAKKKYELYEKKRVQHNTSKPDVIQKFAERTEVWIKHDGSSNERPAENDMETSELKNLSDVDLNKVFGASFLHVHGKLFTKVGMETFPDVLKNMLKEFYILLHRTPLPITSIRVLQLLAVNIFSVTNSSLRENGREQGGSSILQEQALFTSMTMMSLLMDRCRILYMAHKVSPEYPNKIINDDLALLLPAVKIWTDWMSCQKCLWAPPPESLREKLDFGFNNKDVWCSFADLLTAFRDVDISSPAIINQRTADAESIILEEDSTFAGFVPLLEAMHDPAFAVQPFDKDRAKHCLRISRIQFFGDYLCGISPPYMEFDFESKKFVSLVATMTLEESFERSVLLSSTDESYREESFDASFTEESPHKDLERDELQALWSRKEALSKAKEQQEKHKAQVQDVIMKHQRPIVLKIKPKFLIPDTNCFIDHLNHFRKILASSEFHLVIPLVVINELDGLARGTRVSDHHTPEHASRVTVLSREAVYFLEQQFALRHPHLRSITSKGSVLDTISFRSEEMDKNKGTNDDLILTCCLNYCKDRAESFMPKNRDDPITLFREVVLLTDDRNLRVKALAHHVPVRDLLSFLQWANS</sequence>
<keyword evidence="4" id="KW-0866">Nonsense-mediated mRNA decay</keyword>
<dbReference type="FunFam" id="3.40.50.1010:FF:000014">
    <property type="entry name" value="telomerase-binding protein EST1A isoform X1"/>
    <property type="match status" value="1"/>
</dbReference>
<feature type="compositionally biased region" description="Basic and acidic residues" evidence="6">
    <location>
        <begin position="132"/>
        <end position="154"/>
    </location>
</feature>
<evidence type="ECO:0000256" key="5">
    <source>
        <dbReference type="ARBA" id="ARBA00023242"/>
    </source>
</evidence>
<dbReference type="InterPro" id="IPR018834">
    <property type="entry name" value="DNA/RNA-bd_Est1-type"/>
</dbReference>
<dbReference type="GO" id="GO:0042162">
    <property type="term" value="F:telomeric DNA binding"/>
    <property type="evidence" value="ECO:0007669"/>
    <property type="project" value="TreeGrafter"/>
</dbReference>
<dbReference type="GO" id="GO:0000184">
    <property type="term" value="P:nuclear-transcribed mRNA catabolic process, nonsense-mediated decay"/>
    <property type="evidence" value="ECO:0007669"/>
    <property type="project" value="UniProtKB-KW"/>
</dbReference>
<evidence type="ECO:0000259" key="7">
    <source>
        <dbReference type="SMART" id="SM00670"/>
    </source>
</evidence>
<dbReference type="PANTHER" id="PTHR15696:SF0">
    <property type="entry name" value="TELOMERASE-BINDING PROTEIN EST1A"/>
    <property type="match status" value="1"/>
</dbReference>
<dbReference type="Proteomes" id="UP000827092">
    <property type="component" value="Unassembled WGS sequence"/>
</dbReference>
<feature type="compositionally biased region" description="Basic and acidic residues" evidence="6">
    <location>
        <begin position="350"/>
        <end position="363"/>
    </location>
</feature>
<dbReference type="InterPro" id="IPR019458">
    <property type="entry name" value="Est1-like_N"/>
</dbReference>
<dbReference type="CDD" id="cd09885">
    <property type="entry name" value="PIN_Smg6-like"/>
    <property type="match status" value="1"/>
</dbReference>
<feature type="compositionally biased region" description="Polar residues" evidence="6">
    <location>
        <begin position="333"/>
        <end position="344"/>
    </location>
</feature>
<dbReference type="InterPro" id="IPR045153">
    <property type="entry name" value="Est1/Ebs1-like"/>
</dbReference>
<evidence type="ECO:0000256" key="3">
    <source>
        <dbReference type="ARBA" id="ARBA00022490"/>
    </source>
</evidence>
<feature type="compositionally biased region" description="Low complexity" evidence="6">
    <location>
        <begin position="182"/>
        <end position="193"/>
    </location>
</feature>
<dbReference type="GO" id="GO:0005697">
    <property type="term" value="C:telomerase holoenzyme complex"/>
    <property type="evidence" value="ECO:0007669"/>
    <property type="project" value="TreeGrafter"/>
</dbReference>
<proteinExistence type="predicted"/>
<comment type="subcellular location">
    <subcellularLocation>
        <location evidence="2">Cytoplasm</location>
    </subcellularLocation>
    <subcellularLocation>
        <location evidence="1">Nucleus</location>
    </subcellularLocation>
</comment>
<dbReference type="Pfam" id="PF10374">
    <property type="entry name" value="EST1"/>
    <property type="match status" value="1"/>
</dbReference>
<keyword evidence="3" id="KW-0963">Cytoplasm</keyword>
<feature type="domain" description="PIN" evidence="7">
    <location>
        <begin position="1199"/>
        <end position="1351"/>
    </location>
</feature>
<evidence type="ECO:0000313" key="9">
    <source>
        <dbReference type="Proteomes" id="UP000827092"/>
    </source>
</evidence>
<feature type="compositionally biased region" description="Polar residues" evidence="6">
    <location>
        <begin position="232"/>
        <end position="251"/>
    </location>
</feature>
<dbReference type="InterPro" id="IPR011990">
    <property type="entry name" value="TPR-like_helical_dom_sf"/>
</dbReference>
<dbReference type="Pfam" id="PF13638">
    <property type="entry name" value="PIN_4"/>
    <property type="match status" value="1"/>
</dbReference>
<keyword evidence="9" id="KW-1185">Reference proteome</keyword>
<evidence type="ECO:0000256" key="2">
    <source>
        <dbReference type="ARBA" id="ARBA00004496"/>
    </source>
</evidence>
<dbReference type="PANTHER" id="PTHR15696">
    <property type="entry name" value="SMG-7 SUPPRESSOR WITH MORPHOLOGICAL EFFECT ON GENITALIA PROTEIN 7"/>
    <property type="match status" value="1"/>
</dbReference>
<feature type="region of interest" description="Disordered" evidence="6">
    <location>
        <begin position="299"/>
        <end position="381"/>
    </location>
</feature>
<evidence type="ECO:0000256" key="6">
    <source>
        <dbReference type="SAM" id="MobiDB-lite"/>
    </source>
</evidence>
<keyword evidence="5" id="KW-0539">Nucleus</keyword>